<dbReference type="RefSeq" id="WP_116188133.1">
    <property type="nucleotide sequence ID" value="NZ_QTTN01000005.1"/>
</dbReference>
<proteinExistence type="predicted"/>
<dbReference type="OrthoDB" id="2379614at2"/>
<evidence type="ECO:0000313" key="2">
    <source>
        <dbReference type="Proteomes" id="UP000256304"/>
    </source>
</evidence>
<dbReference type="EMBL" id="QTTN01000005">
    <property type="protein sequence ID" value="REE91378.1"/>
    <property type="molecule type" value="Genomic_DNA"/>
</dbReference>
<keyword evidence="2" id="KW-1185">Reference proteome</keyword>
<sequence>MIDTIVLFPHCAWEAFPYQTILETAGRERSVYVVTTPAGLSGAPSSLLPITLDELHTLPWPQTAAIVTHPCWIYEIAGRAPAALIALLPESQEFGDDAYLRCRDALCAAATLIVASSEPLYLEQWFRRSRVFIRDGLDLASDAIADAAAVDAISGKPIDSLAKLQLQRRQDFREEQLKTLRPSAMQSFFQAVYLYLLGKHEQAEHWAKLAFEQAVFASEDTAVTTYFRFLSVIRLQLGKPCDAIATYGITAVSDAEREAYATMAALQEEGKDALAAALLLRMNEDYQRAAESLAALQEDDDRGLVRSLLYDVYSACSKPDAALNLLGETRRTVADHTKLKLLEGTALALQGKRHEAVHAILQAAMHGADPLKSIAELAAVDGQAQRLAEGDYA</sequence>
<reference evidence="1 2" key="1">
    <citation type="submission" date="2018-08" db="EMBL/GenBank/DDBJ databases">
        <title>Genomic Encyclopedia of Type Strains, Phase III (KMG-III): the genomes of soil and plant-associated and newly described type strains.</title>
        <authorList>
            <person name="Whitman W."/>
        </authorList>
    </citation>
    <scope>NUCLEOTIDE SEQUENCE [LARGE SCALE GENOMIC DNA]</scope>
    <source>
        <strain evidence="1 2">CGMCC 1.10966</strain>
    </source>
</reference>
<evidence type="ECO:0000313" key="1">
    <source>
        <dbReference type="EMBL" id="REE91378.1"/>
    </source>
</evidence>
<comment type="caution">
    <text evidence="1">The sequence shown here is derived from an EMBL/GenBank/DDBJ whole genome shotgun (WGS) entry which is preliminary data.</text>
</comment>
<dbReference type="AlphaFoldDB" id="A0A3D9SHP0"/>
<name>A0A3D9SHP0_9BACL</name>
<organism evidence="1 2">
    <name type="scientific">Paenibacillus taihuensis</name>
    <dbReference type="NCBI Taxonomy" id="1156355"/>
    <lineage>
        <taxon>Bacteria</taxon>
        <taxon>Bacillati</taxon>
        <taxon>Bacillota</taxon>
        <taxon>Bacilli</taxon>
        <taxon>Bacillales</taxon>
        <taxon>Paenibacillaceae</taxon>
        <taxon>Paenibacillus</taxon>
    </lineage>
</organism>
<gene>
    <name evidence="1" type="ORF">A8990_10583</name>
</gene>
<protein>
    <recommendedName>
        <fullName evidence="3">Tetratricopeptide repeat protein</fullName>
    </recommendedName>
</protein>
<evidence type="ECO:0008006" key="3">
    <source>
        <dbReference type="Google" id="ProtNLM"/>
    </source>
</evidence>
<accession>A0A3D9SHP0</accession>
<dbReference type="Proteomes" id="UP000256304">
    <property type="component" value="Unassembled WGS sequence"/>
</dbReference>